<organism evidence="2 3">
    <name type="scientific">Limnohabitans planktonicus II-D5</name>
    <dbReference type="NCBI Taxonomy" id="1293045"/>
    <lineage>
        <taxon>Bacteria</taxon>
        <taxon>Pseudomonadati</taxon>
        <taxon>Pseudomonadota</taxon>
        <taxon>Betaproteobacteria</taxon>
        <taxon>Burkholderiales</taxon>
        <taxon>Comamonadaceae</taxon>
        <taxon>Limnohabitans</taxon>
    </lineage>
</organism>
<dbReference type="InterPro" id="IPR035093">
    <property type="entry name" value="RelE/ParE_toxin_dom_sf"/>
</dbReference>
<gene>
    <name evidence="2" type="ORF">H663_004125</name>
</gene>
<dbReference type="EMBL" id="LFYT02000003">
    <property type="protein sequence ID" value="PVE44143.1"/>
    <property type="molecule type" value="Genomic_DNA"/>
</dbReference>
<evidence type="ECO:0000313" key="2">
    <source>
        <dbReference type="EMBL" id="PVE44143.1"/>
    </source>
</evidence>
<protein>
    <submittedName>
        <fullName evidence="2">Plasmid stabilization protein ParE</fullName>
    </submittedName>
</protein>
<dbReference type="InterPro" id="IPR007712">
    <property type="entry name" value="RelE/ParE_toxin"/>
</dbReference>
<reference evidence="2" key="1">
    <citation type="submission" date="2017-04" db="EMBL/GenBank/DDBJ databases">
        <title>Unexpected and diverse lifestyles within the genus Limnohabitans.</title>
        <authorList>
            <person name="Kasalicky V."/>
            <person name="Mehrshad M."/>
            <person name="Andrei S.-A."/>
            <person name="Salcher M."/>
            <person name="Kratochvilova H."/>
            <person name="Simek K."/>
            <person name="Ghai R."/>
        </authorList>
    </citation>
    <scope>NUCLEOTIDE SEQUENCE [LARGE SCALE GENOMIC DNA]</scope>
    <source>
        <strain evidence="2">II-D5</strain>
    </source>
</reference>
<keyword evidence="3" id="KW-1185">Reference proteome</keyword>
<dbReference type="OrthoDB" id="516834at2"/>
<accession>A0A2T7UHJ1</accession>
<keyword evidence="1" id="KW-1277">Toxin-antitoxin system</keyword>
<dbReference type="RefSeq" id="WP_053176280.1">
    <property type="nucleotide sequence ID" value="NZ_LFYT02000003.1"/>
</dbReference>
<dbReference type="AlphaFoldDB" id="A0A2T7UHJ1"/>
<comment type="caution">
    <text evidence="2">The sequence shown here is derived from an EMBL/GenBank/DDBJ whole genome shotgun (WGS) entry which is preliminary data.</text>
</comment>
<dbReference type="Pfam" id="PF05016">
    <property type="entry name" value="ParE_toxin"/>
    <property type="match status" value="1"/>
</dbReference>
<evidence type="ECO:0000256" key="1">
    <source>
        <dbReference type="ARBA" id="ARBA00022649"/>
    </source>
</evidence>
<proteinExistence type="predicted"/>
<name>A0A2T7UHJ1_9BURK</name>
<sequence length="103" mass="11762">MTLPYILTRSAAADLRNIVRYSIQTWGEAQCRAYVAQIESAATEVALSKGVFRTRDDLYPGLRVKWVGQHFIFCLPQVGQPALILAILHERMEMVDRLKSRLK</sequence>
<evidence type="ECO:0000313" key="3">
    <source>
        <dbReference type="Proteomes" id="UP000037507"/>
    </source>
</evidence>
<dbReference type="Proteomes" id="UP000037507">
    <property type="component" value="Unassembled WGS sequence"/>
</dbReference>
<dbReference type="STRING" id="1293045.H663_18905"/>
<dbReference type="Gene3D" id="3.30.2310.20">
    <property type="entry name" value="RelE-like"/>
    <property type="match status" value="1"/>
</dbReference>